<dbReference type="Pfam" id="PF09851">
    <property type="entry name" value="SHOCT"/>
    <property type="match status" value="1"/>
</dbReference>
<dbReference type="Proteomes" id="UP000656367">
    <property type="component" value="Unassembled WGS sequence"/>
</dbReference>
<feature type="transmembrane region" description="Helical" evidence="2">
    <location>
        <begin position="39"/>
        <end position="59"/>
    </location>
</feature>
<feature type="compositionally biased region" description="Basic and acidic residues" evidence="1">
    <location>
        <begin position="129"/>
        <end position="143"/>
    </location>
</feature>
<gene>
    <name evidence="4" type="ORF">GCM10009006_13930</name>
</gene>
<comment type="caution">
    <text evidence="4">The sequence shown here is derived from an EMBL/GenBank/DDBJ whole genome shotgun (WGS) entry which is preliminary data.</text>
</comment>
<feature type="domain" description="SHOCT" evidence="3">
    <location>
        <begin position="89"/>
        <end position="116"/>
    </location>
</feature>
<feature type="compositionally biased region" description="Polar residues" evidence="1">
    <location>
        <begin position="119"/>
        <end position="128"/>
    </location>
</feature>
<evidence type="ECO:0000256" key="2">
    <source>
        <dbReference type="SAM" id="Phobius"/>
    </source>
</evidence>
<dbReference type="EMBL" id="BMON01000001">
    <property type="protein sequence ID" value="GGM33660.1"/>
    <property type="molecule type" value="Genomic_DNA"/>
</dbReference>
<sequence length="143" mass="15537">MDDMTLPSIALPRWKLVATIAILSMGFAMLAGAAGLGNVLAPIFIILGWFILAPLVALLGSKLPMIESPAAEPDSDEADMATASESTVDPVDQLRERYARGELTDSEFERRLDRLLETESLSANSGTENEVRETNREVSLETE</sequence>
<feature type="transmembrane region" description="Helical" evidence="2">
    <location>
        <begin position="12"/>
        <end position="33"/>
    </location>
</feature>
<reference evidence="4" key="1">
    <citation type="journal article" date="2014" name="Int. J. Syst. Evol. Microbiol.">
        <title>Complete genome sequence of Corynebacterium casei LMG S-19264T (=DSM 44701T), isolated from a smear-ripened cheese.</title>
        <authorList>
            <consortium name="US DOE Joint Genome Institute (JGI-PGF)"/>
            <person name="Walter F."/>
            <person name="Albersmeier A."/>
            <person name="Kalinowski J."/>
            <person name="Ruckert C."/>
        </authorList>
    </citation>
    <scope>NUCLEOTIDE SEQUENCE</scope>
    <source>
        <strain evidence="4">JCM 15759</strain>
    </source>
</reference>
<proteinExistence type="predicted"/>
<feature type="region of interest" description="Disordered" evidence="1">
    <location>
        <begin position="119"/>
        <end position="143"/>
    </location>
</feature>
<accession>A0A830FKV6</accession>
<evidence type="ECO:0000313" key="4">
    <source>
        <dbReference type="EMBL" id="GGM33660.1"/>
    </source>
</evidence>
<protein>
    <recommendedName>
        <fullName evidence="3">SHOCT domain-containing protein</fullName>
    </recommendedName>
</protein>
<name>A0A830FKV6_HALAR</name>
<evidence type="ECO:0000259" key="3">
    <source>
        <dbReference type="Pfam" id="PF09851"/>
    </source>
</evidence>
<dbReference type="AlphaFoldDB" id="A0A830FKV6"/>
<evidence type="ECO:0000256" key="1">
    <source>
        <dbReference type="SAM" id="MobiDB-lite"/>
    </source>
</evidence>
<evidence type="ECO:0000313" key="5">
    <source>
        <dbReference type="Proteomes" id="UP000656367"/>
    </source>
</evidence>
<keyword evidence="2" id="KW-0472">Membrane</keyword>
<keyword evidence="2" id="KW-0812">Transmembrane</keyword>
<reference evidence="4" key="2">
    <citation type="submission" date="2020-09" db="EMBL/GenBank/DDBJ databases">
        <authorList>
            <person name="Sun Q."/>
            <person name="Ohkuma M."/>
        </authorList>
    </citation>
    <scope>NUCLEOTIDE SEQUENCE</scope>
    <source>
        <strain evidence="4">JCM 15759</strain>
    </source>
</reference>
<dbReference type="InterPro" id="IPR018649">
    <property type="entry name" value="SHOCT"/>
</dbReference>
<organism evidence="4 5">
    <name type="scientific">Haloarcula argentinensis</name>
    <dbReference type="NCBI Taxonomy" id="43776"/>
    <lineage>
        <taxon>Archaea</taxon>
        <taxon>Methanobacteriati</taxon>
        <taxon>Methanobacteriota</taxon>
        <taxon>Stenosarchaea group</taxon>
        <taxon>Halobacteria</taxon>
        <taxon>Halobacteriales</taxon>
        <taxon>Haloarculaceae</taxon>
        <taxon>Haloarcula</taxon>
    </lineage>
</organism>
<keyword evidence="2" id="KW-1133">Transmembrane helix</keyword>
<feature type="region of interest" description="Disordered" evidence="1">
    <location>
        <begin position="68"/>
        <end position="100"/>
    </location>
</feature>